<feature type="binding site" evidence="14">
    <location>
        <position position="35"/>
    </location>
    <ligand>
        <name>L-threonine</name>
        <dbReference type="ChEBI" id="CHEBI:57926"/>
    </ligand>
</feature>
<organism evidence="16 17">
    <name type="scientific">Iodidimonas gelatinilytica</name>
    <dbReference type="NCBI Taxonomy" id="1236966"/>
    <lineage>
        <taxon>Bacteria</taxon>
        <taxon>Pseudomonadati</taxon>
        <taxon>Pseudomonadota</taxon>
        <taxon>Alphaproteobacteria</taxon>
        <taxon>Iodidimonadales</taxon>
        <taxon>Iodidimonadaceae</taxon>
        <taxon>Iodidimonas</taxon>
    </lineage>
</organism>
<name>A0A5A7MPU4_9PROT</name>
<evidence type="ECO:0000256" key="2">
    <source>
        <dbReference type="ARBA" id="ARBA00007663"/>
    </source>
</evidence>
<evidence type="ECO:0000256" key="6">
    <source>
        <dbReference type="ARBA" id="ARBA00022679"/>
    </source>
</evidence>
<feature type="binding site" evidence="14">
    <location>
        <position position="200"/>
    </location>
    <ligand>
        <name>ATP</name>
        <dbReference type="ChEBI" id="CHEBI:30616"/>
    </ligand>
</feature>
<dbReference type="PROSITE" id="PS51163">
    <property type="entry name" value="YRDC"/>
    <property type="match status" value="1"/>
</dbReference>
<keyword evidence="10 13" id="KW-0067">ATP-binding</keyword>
<evidence type="ECO:0000256" key="7">
    <source>
        <dbReference type="ARBA" id="ARBA00022694"/>
    </source>
</evidence>
<comment type="caution">
    <text evidence="16">The sequence shown here is derived from an EMBL/GenBank/DDBJ whole genome shotgun (WGS) entry which is preliminary data.</text>
</comment>
<feature type="binding site" evidence="14">
    <location>
        <position position="152"/>
    </location>
    <ligand>
        <name>ATP</name>
        <dbReference type="ChEBI" id="CHEBI:30616"/>
    </ligand>
</feature>
<evidence type="ECO:0000256" key="8">
    <source>
        <dbReference type="ARBA" id="ARBA00022695"/>
    </source>
</evidence>
<feature type="binding site" evidence="14">
    <location>
        <position position="144"/>
    </location>
    <ligand>
        <name>ATP</name>
        <dbReference type="ChEBI" id="CHEBI:30616"/>
    </ligand>
</feature>
<dbReference type="GO" id="GO:0000049">
    <property type="term" value="F:tRNA binding"/>
    <property type="evidence" value="ECO:0007669"/>
    <property type="project" value="TreeGrafter"/>
</dbReference>
<dbReference type="InterPro" id="IPR010923">
    <property type="entry name" value="T(6)A37_SUA5"/>
</dbReference>
<dbReference type="GO" id="GO:0005524">
    <property type="term" value="F:ATP binding"/>
    <property type="evidence" value="ECO:0007669"/>
    <property type="project" value="UniProtKB-UniRule"/>
</dbReference>
<feature type="binding site" evidence="14">
    <location>
        <position position="62"/>
    </location>
    <ligand>
        <name>ATP</name>
        <dbReference type="ChEBI" id="CHEBI:30616"/>
    </ligand>
</feature>
<dbReference type="InterPro" id="IPR017945">
    <property type="entry name" value="DHBP_synth_RibB-like_a/b_dom"/>
</dbReference>
<evidence type="ECO:0000259" key="15">
    <source>
        <dbReference type="PROSITE" id="PS51163"/>
    </source>
</evidence>
<evidence type="ECO:0000256" key="13">
    <source>
        <dbReference type="PIRNR" id="PIRNR004930"/>
    </source>
</evidence>
<keyword evidence="6 13" id="KW-0808">Transferase</keyword>
<proteinExistence type="inferred from homology"/>
<protein>
    <recommendedName>
        <fullName evidence="4 13">Threonylcarbamoyl-AMP synthase</fullName>
        <shortName evidence="13">TC-AMP synthase</shortName>
        <ecNumber evidence="3 13">2.7.7.87</ecNumber>
    </recommendedName>
    <alternativeName>
        <fullName evidence="11 13">L-threonylcarbamoyladenylate synthase</fullName>
    </alternativeName>
</protein>
<keyword evidence="9 13" id="KW-0547">Nucleotide-binding</keyword>
<comment type="function">
    <text evidence="13">Required for the formation of a threonylcarbamoyl group on adenosine at position 37 (t(6)A37) in tRNAs that read codons beginning with adenine.</text>
</comment>
<dbReference type="InterPro" id="IPR038385">
    <property type="entry name" value="Sua5/YwlC_C"/>
</dbReference>
<dbReference type="EMBL" id="BKCL01000004">
    <property type="protein sequence ID" value="GEQ98072.1"/>
    <property type="molecule type" value="Genomic_DNA"/>
</dbReference>
<dbReference type="PIRSF" id="PIRSF004930">
    <property type="entry name" value="Tln_factor_SUA5"/>
    <property type="match status" value="1"/>
</dbReference>
<comment type="subcellular location">
    <subcellularLocation>
        <location evidence="1 13">Cytoplasm</location>
    </subcellularLocation>
</comment>
<comment type="catalytic activity">
    <reaction evidence="12 13">
        <text>L-threonine + hydrogencarbonate + ATP = L-threonylcarbamoyladenylate + diphosphate + H2O</text>
        <dbReference type="Rhea" id="RHEA:36407"/>
        <dbReference type="ChEBI" id="CHEBI:15377"/>
        <dbReference type="ChEBI" id="CHEBI:17544"/>
        <dbReference type="ChEBI" id="CHEBI:30616"/>
        <dbReference type="ChEBI" id="CHEBI:33019"/>
        <dbReference type="ChEBI" id="CHEBI:57926"/>
        <dbReference type="ChEBI" id="CHEBI:73682"/>
        <dbReference type="EC" id="2.7.7.87"/>
    </reaction>
</comment>
<feature type="binding site" evidence="14">
    <location>
        <position position="186"/>
    </location>
    <ligand>
        <name>L-threonine</name>
        <dbReference type="ChEBI" id="CHEBI:57926"/>
    </ligand>
</feature>
<evidence type="ECO:0000256" key="10">
    <source>
        <dbReference type="ARBA" id="ARBA00022840"/>
    </source>
</evidence>
<evidence type="ECO:0000256" key="5">
    <source>
        <dbReference type="ARBA" id="ARBA00022490"/>
    </source>
</evidence>
<dbReference type="Gene3D" id="3.90.870.10">
    <property type="entry name" value="DHBP synthase"/>
    <property type="match status" value="1"/>
</dbReference>
<gene>
    <name evidence="16" type="ORF">JCM17844_17090</name>
</gene>
<dbReference type="Gene3D" id="3.40.50.11030">
    <property type="entry name" value="Threonylcarbamoyl-AMP synthase, C-terminal domain"/>
    <property type="match status" value="1"/>
</dbReference>
<evidence type="ECO:0000256" key="3">
    <source>
        <dbReference type="ARBA" id="ARBA00012584"/>
    </source>
</evidence>
<evidence type="ECO:0000256" key="1">
    <source>
        <dbReference type="ARBA" id="ARBA00004496"/>
    </source>
</evidence>
<dbReference type="PANTHER" id="PTHR17490">
    <property type="entry name" value="SUA5"/>
    <property type="match status" value="1"/>
</dbReference>
<evidence type="ECO:0000313" key="16">
    <source>
        <dbReference type="EMBL" id="GEQ98072.1"/>
    </source>
</evidence>
<evidence type="ECO:0000256" key="4">
    <source>
        <dbReference type="ARBA" id="ARBA00015492"/>
    </source>
</evidence>
<dbReference type="GO" id="GO:0006450">
    <property type="term" value="P:regulation of translational fidelity"/>
    <property type="evidence" value="ECO:0007669"/>
    <property type="project" value="TreeGrafter"/>
</dbReference>
<dbReference type="SUPFAM" id="SSF55821">
    <property type="entry name" value="YrdC/RibB"/>
    <property type="match status" value="1"/>
</dbReference>
<dbReference type="GO" id="GO:0008033">
    <property type="term" value="P:tRNA processing"/>
    <property type="evidence" value="ECO:0007669"/>
    <property type="project" value="UniProtKB-KW"/>
</dbReference>
<dbReference type="InterPro" id="IPR006070">
    <property type="entry name" value="Sua5-like_dom"/>
</dbReference>
<reference evidence="16 17" key="1">
    <citation type="submission" date="2019-09" db="EMBL/GenBank/DDBJ databases">
        <title>NBRP : Genome information of microbial organism related human and environment.</title>
        <authorList>
            <person name="Hattori M."/>
            <person name="Oshima K."/>
            <person name="Inaba H."/>
            <person name="Suda W."/>
            <person name="Sakamoto M."/>
            <person name="Iino T."/>
            <person name="Kitahara M."/>
            <person name="Oshida Y."/>
            <person name="Iida T."/>
            <person name="Kudo T."/>
            <person name="Itoh T."/>
            <person name="Ohkuma M."/>
        </authorList>
    </citation>
    <scope>NUCLEOTIDE SEQUENCE [LARGE SCALE GENOMIC DNA]</scope>
    <source>
        <strain evidence="16 17">Hi-2</strain>
    </source>
</reference>
<feature type="binding site" evidence="14">
    <location>
        <position position="58"/>
    </location>
    <ligand>
        <name>ATP</name>
        <dbReference type="ChEBI" id="CHEBI:30616"/>
    </ligand>
</feature>
<dbReference type="PANTHER" id="PTHR17490:SF16">
    <property type="entry name" value="THREONYLCARBAMOYL-AMP SYNTHASE"/>
    <property type="match status" value="1"/>
</dbReference>
<feature type="binding site" evidence="14">
    <location>
        <position position="122"/>
    </location>
    <ligand>
        <name>L-threonine</name>
        <dbReference type="ChEBI" id="CHEBI:57926"/>
    </ligand>
</feature>
<evidence type="ECO:0000256" key="11">
    <source>
        <dbReference type="ARBA" id="ARBA00029774"/>
    </source>
</evidence>
<dbReference type="GO" id="GO:0003725">
    <property type="term" value="F:double-stranded RNA binding"/>
    <property type="evidence" value="ECO:0007669"/>
    <property type="project" value="UniProtKB-UniRule"/>
</dbReference>
<evidence type="ECO:0000256" key="9">
    <source>
        <dbReference type="ARBA" id="ARBA00022741"/>
    </source>
</evidence>
<dbReference type="InterPro" id="IPR050156">
    <property type="entry name" value="TC-AMP_synthase_SUA5"/>
</dbReference>
<keyword evidence="5 13" id="KW-0963">Cytoplasm</keyword>
<evidence type="ECO:0000313" key="17">
    <source>
        <dbReference type="Proteomes" id="UP000322084"/>
    </source>
</evidence>
<dbReference type="NCBIfam" id="TIGR00057">
    <property type="entry name" value="L-threonylcarbamoyladenylate synthase"/>
    <property type="match status" value="1"/>
</dbReference>
<evidence type="ECO:0000256" key="14">
    <source>
        <dbReference type="PIRSR" id="PIRSR004930-1"/>
    </source>
</evidence>
<keyword evidence="8 13" id="KW-0548">Nucleotidyltransferase</keyword>
<dbReference type="Pfam" id="PF01300">
    <property type="entry name" value="Sua5_yciO_yrdC"/>
    <property type="match status" value="1"/>
</dbReference>
<dbReference type="AlphaFoldDB" id="A0A5A7MPU4"/>
<dbReference type="GO" id="GO:0061710">
    <property type="term" value="F:L-threonylcarbamoyladenylate synthase"/>
    <property type="evidence" value="ECO:0007669"/>
    <property type="project" value="UniProtKB-EC"/>
</dbReference>
<sequence>MIASAPNPQKAHPDAIEKAARILKQGRLVVMPTETVYGLAADAGNAQAVARIFKVKGRPSFNPLICHVASPKDAEALVNVTPLAQKLMAAFWPGPLTLVLEKRPDAPVCDLVSAGLPSLAIRMPSHDLARALLKAVGCPLAAPSANRSGRISPTEASHVAQDLADELGKDVGLILDGGPCNVGLESTIVAVKGEALVLLRPGAITADQITDACGVRPVGDQSGTITAPGQMLSHYAPDAAVRLEAKTAKHDEVLIGFGPIKGDLSLSEDGDLIEAAARLFSCLRSADTMGKKKIAVAPVPPHGLGLAINDRLRRAAAPKNNMETST</sequence>
<feature type="binding site" evidence="14">
    <location>
        <position position="235"/>
    </location>
    <ligand>
        <name>ATP</name>
        <dbReference type="ChEBI" id="CHEBI:30616"/>
    </ligand>
</feature>
<feature type="binding site" evidence="14">
    <location>
        <position position="142"/>
    </location>
    <ligand>
        <name>L-threonine</name>
        <dbReference type="ChEBI" id="CHEBI:57926"/>
    </ligand>
</feature>
<dbReference type="GO" id="GO:0005737">
    <property type="term" value="C:cytoplasm"/>
    <property type="evidence" value="ECO:0007669"/>
    <property type="project" value="UniProtKB-SubCell"/>
</dbReference>
<feature type="domain" description="YrdC-like" evidence="15">
    <location>
        <begin position="13"/>
        <end position="204"/>
    </location>
</feature>
<comment type="similarity">
    <text evidence="2 13">Belongs to the SUA5 family.</text>
</comment>
<accession>A0A5A7MPU4</accession>
<dbReference type="Proteomes" id="UP000322084">
    <property type="component" value="Unassembled WGS sequence"/>
</dbReference>
<dbReference type="InterPro" id="IPR005145">
    <property type="entry name" value="Sua5_C"/>
</dbReference>
<feature type="binding site" evidence="14">
    <location>
        <position position="67"/>
    </location>
    <ligand>
        <name>L-threonine</name>
        <dbReference type="ChEBI" id="CHEBI:57926"/>
    </ligand>
</feature>
<evidence type="ECO:0000256" key="12">
    <source>
        <dbReference type="ARBA" id="ARBA00048366"/>
    </source>
</evidence>
<dbReference type="FunFam" id="3.90.870.10:FF:000009">
    <property type="entry name" value="Threonylcarbamoyl-AMP synthase, putative"/>
    <property type="match status" value="1"/>
</dbReference>
<keyword evidence="7 13" id="KW-0819">tRNA processing</keyword>
<dbReference type="RefSeq" id="WP_210431610.1">
    <property type="nucleotide sequence ID" value="NZ_BKCL01000004.1"/>
</dbReference>
<dbReference type="Pfam" id="PF03481">
    <property type="entry name" value="Sua5_C"/>
    <property type="match status" value="1"/>
</dbReference>
<dbReference type="EC" id="2.7.7.87" evidence="3 13"/>